<reference evidence="3" key="1">
    <citation type="submission" date="2021-01" db="EMBL/GenBank/DDBJ databases">
        <title>Adiantum capillus-veneris genome.</title>
        <authorList>
            <person name="Fang Y."/>
            <person name="Liao Q."/>
        </authorList>
    </citation>
    <scope>NUCLEOTIDE SEQUENCE</scope>
    <source>
        <strain evidence="3">H3</strain>
        <tissue evidence="3">Leaf</tissue>
    </source>
</reference>
<feature type="repeat" description="PPR" evidence="2">
    <location>
        <begin position="22"/>
        <end position="56"/>
    </location>
</feature>
<dbReference type="NCBIfam" id="TIGR00756">
    <property type="entry name" value="PPR"/>
    <property type="match status" value="2"/>
</dbReference>
<dbReference type="GO" id="GO:0009451">
    <property type="term" value="P:RNA modification"/>
    <property type="evidence" value="ECO:0007669"/>
    <property type="project" value="InterPro"/>
</dbReference>
<dbReference type="InterPro" id="IPR002885">
    <property type="entry name" value="PPR_rpt"/>
</dbReference>
<evidence type="ECO:0000313" key="3">
    <source>
        <dbReference type="EMBL" id="KAI5063217.1"/>
    </source>
</evidence>
<feature type="repeat" description="PPR" evidence="2">
    <location>
        <begin position="123"/>
        <end position="157"/>
    </location>
</feature>
<dbReference type="Gene3D" id="1.25.40.10">
    <property type="entry name" value="Tetratricopeptide repeat domain"/>
    <property type="match status" value="2"/>
</dbReference>
<keyword evidence="4" id="KW-1185">Reference proteome</keyword>
<evidence type="ECO:0008006" key="5">
    <source>
        <dbReference type="Google" id="ProtNLM"/>
    </source>
</evidence>
<dbReference type="FunFam" id="1.25.40.10:FF:000242">
    <property type="entry name" value="Pentatricopeptide repeat-containing protein"/>
    <property type="match status" value="1"/>
</dbReference>
<organism evidence="3 4">
    <name type="scientific">Adiantum capillus-veneris</name>
    <name type="common">Maidenhair fern</name>
    <dbReference type="NCBI Taxonomy" id="13818"/>
    <lineage>
        <taxon>Eukaryota</taxon>
        <taxon>Viridiplantae</taxon>
        <taxon>Streptophyta</taxon>
        <taxon>Embryophyta</taxon>
        <taxon>Tracheophyta</taxon>
        <taxon>Polypodiopsida</taxon>
        <taxon>Polypodiidae</taxon>
        <taxon>Polypodiales</taxon>
        <taxon>Pteridineae</taxon>
        <taxon>Pteridaceae</taxon>
        <taxon>Vittarioideae</taxon>
        <taxon>Adiantum</taxon>
    </lineage>
</organism>
<dbReference type="PANTHER" id="PTHR47926">
    <property type="entry name" value="PENTATRICOPEPTIDE REPEAT-CONTAINING PROTEIN"/>
    <property type="match status" value="1"/>
</dbReference>
<dbReference type="InterPro" id="IPR046960">
    <property type="entry name" value="PPR_At4g14850-like_plant"/>
</dbReference>
<protein>
    <recommendedName>
        <fullName evidence="5">Pentatricopeptide repeat-containing protein</fullName>
    </recommendedName>
</protein>
<dbReference type="PROSITE" id="PS51375">
    <property type="entry name" value="PPR"/>
    <property type="match status" value="2"/>
</dbReference>
<dbReference type="AlphaFoldDB" id="A0A9D4Z788"/>
<dbReference type="EMBL" id="JABFUD020000021">
    <property type="protein sequence ID" value="KAI5063217.1"/>
    <property type="molecule type" value="Genomic_DNA"/>
</dbReference>
<evidence type="ECO:0000256" key="2">
    <source>
        <dbReference type="PROSITE-ProRule" id="PRU00708"/>
    </source>
</evidence>
<dbReference type="PANTHER" id="PTHR47926:SF533">
    <property type="entry name" value="DYW DOMAIN-CONTAINING PROTEIN"/>
    <property type="match status" value="1"/>
</dbReference>
<dbReference type="Pfam" id="PF13041">
    <property type="entry name" value="PPR_2"/>
    <property type="match status" value="2"/>
</dbReference>
<dbReference type="InterPro" id="IPR011990">
    <property type="entry name" value="TPR-like_helical_dom_sf"/>
</dbReference>
<proteinExistence type="predicted"/>
<dbReference type="OrthoDB" id="1882346at2759"/>
<dbReference type="Proteomes" id="UP000886520">
    <property type="component" value="Chromosome 21"/>
</dbReference>
<sequence length="327" mass="36523">MYGKRSRVDDAQYCFHRISNCNIITWTTMIATYAQEGELREALQLFDKMLERKIHPDKITFICGLTACTSQMALAEGKQMHQYIIDSGIEIDVDLGNALITMYGKCGKVSFSQTLFEQMPVRDIITWNAVVTGFAQHGMGKEAFLLFERLLNEGLMPNKVTFLGILTACSHAGLVEVGRCCFIAADEYKGLTIDVDNHECMADLLGRSGCFMEAEALVSVMPFQPTPLSFLVLLGACKHLAATEPGERIAKHVFERDPHDPSPYILLSNIYVDNGMDVEETDLQSTEKVLNTGEHSDQCVNVLNDDVFDFQIGMLSFAEEDKVYAEL</sequence>
<comment type="caution">
    <text evidence="3">The sequence shown here is derived from an EMBL/GenBank/DDBJ whole genome shotgun (WGS) entry which is preliminary data.</text>
</comment>
<evidence type="ECO:0000313" key="4">
    <source>
        <dbReference type="Proteomes" id="UP000886520"/>
    </source>
</evidence>
<accession>A0A9D4Z788</accession>
<gene>
    <name evidence="3" type="ORF">GOP47_0021764</name>
</gene>
<dbReference type="GO" id="GO:0003723">
    <property type="term" value="F:RNA binding"/>
    <property type="evidence" value="ECO:0007669"/>
    <property type="project" value="InterPro"/>
</dbReference>
<evidence type="ECO:0000256" key="1">
    <source>
        <dbReference type="ARBA" id="ARBA00022737"/>
    </source>
</evidence>
<name>A0A9D4Z788_ADICA</name>
<keyword evidence="1" id="KW-0677">Repeat</keyword>